<evidence type="ECO:0000256" key="1">
    <source>
        <dbReference type="SAM" id="MobiDB-lite"/>
    </source>
</evidence>
<evidence type="ECO:0000313" key="4">
    <source>
        <dbReference type="EMBL" id="SFL89122.1"/>
    </source>
</evidence>
<feature type="domain" description="SGNH hydrolase-type esterase" evidence="3">
    <location>
        <begin position="98"/>
        <end position="289"/>
    </location>
</feature>
<dbReference type="Pfam" id="PF13472">
    <property type="entry name" value="Lipase_GDSL_2"/>
    <property type="match status" value="1"/>
</dbReference>
<gene>
    <name evidence="4" type="ORF">SAMN04488054_107111</name>
</gene>
<dbReference type="RefSeq" id="WP_090926523.1">
    <property type="nucleotide sequence ID" value="NZ_FOTY01000007.1"/>
</dbReference>
<organism evidence="4 5">
    <name type="scientific">Salibacterium qingdaonense</name>
    <dbReference type="NCBI Taxonomy" id="266892"/>
    <lineage>
        <taxon>Bacteria</taxon>
        <taxon>Bacillati</taxon>
        <taxon>Bacillota</taxon>
        <taxon>Bacilli</taxon>
        <taxon>Bacillales</taxon>
        <taxon>Bacillaceae</taxon>
    </lineage>
</organism>
<reference evidence="4 5" key="1">
    <citation type="submission" date="2016-10" db="EMBL/GenBank/DDBJ databases">
        <authorList>
            <person name="de Groot N.N."/>
        </authorList>
    </citation>
    <scope>NUCLEOTIDE SEQUENCE [LARGE SCALE GENOMIC DNA]</scope>
    <source>
        <strain evidence="4 5">CGMCC 1.6134</strain>
    </source>
</reference>
<dbReference type="STRING" id="266892.SAMN04488054_107111"/>
<keyword evidence="2" id="KW-0732">Signal</keyword>
<dbReference type="GO" id="GO:0004622">
    <property type="term" value="F:phosphatidylcholine lysophospholipase activity"/>
    <property type="evidence" value="ECO:0007669"/>
    <property type="project" value="TreeGrafter"/>
</dbReference>
<dbReference type="InterPro" id="IPR036514">
    <property type="entry name" value="SGNH_hydro_sf"/>
</dbReference>
<evidence type="ECO:0000259" key="3">
    <source>
        <dbReference type="Pfam" id="PF13472"/>
    </source>
</evidence>
<keyword evidence="5" id="KW-1185">Reference proteome</keyword>
<feature type="chain" id="PRO_5038347400" evidence="2">
    <location>
        <begin position="24"/>
        <end position="317"/>
    </location>
</feature>
<dbReference type="OrthoDB" id="252349at2"/>
<dbReference type="PANTHER" id="PTHR30383">
    <property type="entry name" value="THIOESTERASE 1/PROTEASE 1/LYSOPHOSPHOLIPASE L1"/>
    <property type="match status" value="1"/>
</dbReference>
<dbReference type="Gene3D" id="3.40.50.1110">
    <property type="entry name" value="SGNH hydrolase"/>
    <property type="match status" value="1"/>
</dbReference>
<accession>A0A1I4LDQ0</accession>
<dbReference type="SUPFAM" id="SSF52266">
    <property type="entry name" value="SGNH hydrolase"/>
    <property type="match status" value="1"/>
</dbReference>
<protein>
    <submittedName>
        <fullName evidence="4">Lysophospholipase L1</fullName>
    </submittedName>
</protein>
<feature type="region of interest" description="Disordered" evidence="1">
    <location>
        <begin position="35"/>
        <end position="70"/>
    </location>
</feature>
<evidence type="ECO:0000313" key="5">
    <source>
        <dbReference type="Proteomes" id="UP000199668"/>
    </source>
</evidence>
<dbReference type="EMBL" id="FOTY01000007">
    <property type="protein sequence ID" value="SFL89122.1"/>
    <property type="molecule type" value="Genomic_DNA"/>
</dbReference>
<dbReference type="PANTHER" id="PTHR30383:SF27">
    <property type="entry name" value="SPORE GERMINATION LIPASE LIPC"/>
    <property type="match status" value="1"/>
</dbReference>
<feature type="compositionally biased region" description="Low complexity" evidence="1">
    <location>
        <begin position="44"/>
        <end position="60"/>
    </location>
</feature>
<dbReference type="InterPro" id="IPR051532">
    <property type="entry name" value="Ester_Hydrolysis_Enzymes"/>
</dbReference>
<name>A0A1I4LDQ0_9BACI</name>
<feature type="signal peptide" evidence="2">
    <location>
        <begin position="1"/>
        <end position="23"/>
    </location>
</feature>
<dbReference type="InterPro" id="IPR013830">
    <property type="entry name" value="SGNH_hydro"/>
</dbReference>
<sequence length="317" mass="35209">MRKRIFILLGLAFLLMLPSGAWFVSSSLSDAGSDHALSDSAANSSKTQQTDSTVSSSTDTPSREDDKRPFEQGIQDAVASVVNETRSLFISSDLHITAVGDSLTKGTGDSSGSGGYVGILKDSLEKSVPDASIRVQNYGKKGNRSDQILERLNKPNISSSISESDIILLTVGANDIMKIVRSNVTDLTYEVFEKEKDPYEQRLTSIFEQIREENEDAAIYLLGLYNPFNMYFSDIPELDQIITDWNMIGRNVVNEQENAVFIPVRDIFQYAGPGYYSEDNFHPNQRGYASMADRVLDYIEPDLEEYQNGTNGENSND</sequence>
<dbReference type="Proteomes" id="UP000199668">
    <property type="component" value="Unassembled WGS sequence"/>
</dbReference>
<dbReference type="AlphaFoldDB" id="A0A1I4LDQ0"/>
<evidence type="ECO:0000256" key="2">
    <source>
        <dbReference type="SAM" id="SignalP"/>
    </source>
</evidence>
<feature type="compositionally biased region" description="Basic and acidic residues" evidence="1">
    <location>
        <begin position="61"/>
        <end position="70"/>
    </location>
</feature>
<proteinExistence type="predicted"/>